<evidence type="ECO:0000256" key="1">
    <source>
        <dbReference type="SAM" id="SignalP"/>
    </source>
</evidence>
<keyword evidence="3" id="KW-1185">Reference proteome</keyword>
<evidence type="ECO:0000313" key="2">
    <source>
        <dbReference type="EMBL" id="SHH00224.1"/>
    </source>
</evidence>
<evidence type="ECO:0008006" key="4">
    <source>
        <dbReference type="Google" id="ProtNLM"/>
    </source>
</evidence>
<keyword evidence="1" id="KW-0732">Signal</keyword>
<gene>
    <name evidence="2" type="ORF">SAMN05443575_3061</name>
</gene>
<evidence type="ECO:0000313" key="3">
    <source>
        <dbReference type="Proteomes" id="UP000186132"/>
    </source>
</evidence>
<organism evidence="2 3">
    <name type="scientific">Jatrophihabitans endophyticus</name>
    <dbReference type="NCBI Taxonomy" id="1206085"/>
    <lineage>
        <taxon>Bacteria</taxon>
        <taxon>Bacillati</taxon>
        <taxon>Actinomycetota</taxon>
        <taxon>Actinomycetes</taxon>
        <taxon>Jatrophihabitantales</taxon>
        <taxon>Jatrophihabitantaceae</taxon>
        <taxon>Jatrophihabitans</taxon>
    </lineage>
</organism>
<protein>
    <recommendedName>
        <fullName evidence="4">Lipoprotein</fullName>
    </recommendedName>
</protein>
<feature type="signal peptide" evidence="1">
    <location>
        <begin position="1"/>
        <end position="23"/>
    </location>
</feature>
<dbReference type="EMBL" id="FQVU01000004">
    <property type="protein sequence ID" value="SHH00224.1"/>
    <property type="molecule type" value="Genomic_DNA"/>
</dbReference>
<dbReference type="AlphaFoldDB" id="A0A1M5PEG8"/>
<dbReference type="PROSITE" id="PS51257">
    <property type="entry name" value="PROKAR_LIPOPROTEIN"/>
    <property type="match status" value="1"/>
</dbReference>
<dbReference type="Proteomes" id="UP000186132">
    <property type="component" value="Unassembled WGS sequence"/>
</dbReference>
<dbReference type="STRING" id="1206085.SAMN05443575_3061"/>
<sequence length="223" mass="23395">MAVIRVRFDAVVALSSIGVAVLAACSSPAADAVQQHADTAGVVMTRVRGPIPARVAAASVTGTAADTTIDAMAVRGSTWGGSVVLRIVVNRHAVDVRGSTATRCYRYSFAYPRASDWGKAHETTCPTTRPLDVEHPAMPAGVTARTRVVTVRTLAGLHGDRARAAAVRAALVAALGSDYTVTVGRQLPHYVWIRYGDECLTAQVAARTTHVDQPRSGDDCFGG</sequence>
<feature type="chain" id="PRO_5039133593" description="Lipoprotein" evidence="1">
    <location>
        <begin position="24"/>
        <end position="223"/>
    </location>
</feature>
<reference evidence="2 3" key="1">
    <citation type="submission" date="2016-11" db="EMBL/GenBank/DDBJ databases">
        <authorList>
            <person name="Jaros S."/>
            <person name="Januszkiewicz K."/>
            <person name="Wedrychowicz H."/>
        </authorList>
    </citation>
    <scope>NUCLEOTIDE SEQUENCE [LARGE SCALE GENOMIC DNA]</scope>
    <source>
        <strain evidence="2 3">DSM 45627</strain>
    </source>
</reference>
<name>A0A1M5PEG8_9ACTN</name>
<dbReference type="RefSeq" id="WP_073391292.1">
    <property type="nucleotide sequence ID" value="NZ_FQVU01000004.1"/>
</dbReference>
<proteinExistence type="predicted"/>
<accession>A0A1M5PEG8</accession>